<dbReference type="InterPro" id="IPR050301">
    <property type="entry name" value="NTE"/>
</dbReference>
<keyword evidence="2" id="KW-0442">Lipid degradation</keyword>
<dbReference type="GO" id="GO:0016787">
    <property type="term" value="F:hydrolase activity"/>
    <property type="evidence" value="ECO:0007669"/>
    <property type="project" value="UniProtKB-KW"/>
</dbReference>
<feature type="short sequence motif" description="GXGXXG" evidence="4">
    <location>
        <begin position="9"/>
        <end position="14"/>
    </location>
</feature>
<evidence type="ECO:0000313" key="7">
    <source>
        <dbReference type="Proteomes" id="UP000305222"/>
    </source>
</evidence>
<evidence type="ECO:0000256" key="2">
    <source>
        <dbReference type="ARBA" id="ARBA00022963"/>
    </source>
</evidence>
<dbReference type="PROSITE" id="PS51635">
    <property type="entry name" value="PNPLA"/>
    <property type="match status" value="1"/>
</dbReference>
<comment type="caution">
    <text evidence="6">The sequence shown here is derived from an EMBL/GenBank/DDBJ whole genome shotgun (WGS) entry which is preliminary data.</text>
</comment>
<evidence type="ECO:0000256" key="1">
    <source>
        <dbReference type="ARBA" id="ARBA00022801"/>
    </source>
</evidence>
<evidence type="ECO:0000256" key="4">
    <source>
        <dbReference type="PROSITE-ProRule" id="PRU01161"/>
    </source>
</evidence>
<evidence type="ECO:0000256" key="3">
    <source>
        <dbReference type="ARBA" id="ARBA00023098"/>
    </source>
</evidence>
<dbReference type="SUPFAM" id="SSF52151">
    <property type="entry name" value="FabD/lysophospholipase-like"/>
    <property type="match status" value="1"/>
</dbReference>
<name>A0A4U3AYH7_9BACI</name>
<dbReference type="EMBL" id="SZON01000992">
    <property type="protein sequence ID" value="TKI93032.1"/>
    <property type="molecule type" value="Genomic_DNA"/>
</dbReference>
<keyword evidence="3" id="KW-0443">Lipid metabolism</keyword>
<feature type="non-terminal residue" evidence="6">
    <location>
        <position position="75"/>
    </location>
</feature>
<reference evidence="6 7" key="1">
    <citation type="journal article" date="2019" name="Environ. Microbiol.">
        <title>An active ?-lactamase is a part of an orchestrated cell wall stress resistance network of Bacillus subtilis and related rhizosphere species.</title>
        <authorList>
            <person name="Bucher T."/>
            <person name="Keren-Paz A."/>
            <person name="Hausser J."/>
            <person name="Olender T."/>
            <person name="Cytryn E."/>
            <person name="Kolodkin-Gal I."/>
        </authorList>
    </citation>
    <scope>NUCLEOTIDE SEQUENCE [LARGE SCALE GENOMIC DNA]</scope>
    <source>
        <strain evidence="6 7">I5</strain>
    </source>
</reference>
<proteinExistence type="predicted"/>
<feature type="domain" description="PNPLA" evidence="5">
    <location>
        <begin position="5"/>
        <end position="75"/>
    </location>
</feature>
<dbReference type="AlphaFoldDB" id="A0A4U3AYH7"/>
<comment type="caution">
    <text evidence="4">Lacks conserved residue(s) required for the propagation of feature annotation.</text>
</comment>
<dbReference type="Pfam" id="PF01734">
    <property type="entry name" value="Patatin"/>
    <property type="match status" value="1"/>
</dbReference>
<dbReference type="Gene3D" id="3.40.1090.10">
    <property type="entry name" value="Cytosolic phospholipase A2 catalytic domain"/>
    <property type="match status" value="1"/>
</dbReference>
<dbReference type="InterPro" id="IPR016035">
    <property type="entry name" value="Acyl_Trfase/lysoPLipase"/>
</dbReference>
<sequence>MKIDGVFEGGGVRGIAHVGAICALAEKGYEWERVAGTSAGSIIAALLAAGYSCSELKTIITDIDYNKFTKINFID</sequence>
<keyword evidence="1" id="KW-0378">Hydrolase</keyword>
<dbReference type="Proteomes" id="UP000305222">
    <property type="component" value="Unassembled WGS sequence"/>
</dbReference>
<gene>
    <name evidence="6" type="ORF">FC699_18780</name>
</gene>
<evidence type="ECO:0000313" key="6">
    <source>
        <dbReference type="EMBL" id="TKI93032.1"/>
    </source>
</evidence>
<dbReference type="PANTHER" id="PTHR14226:SF78">
    <property type="entry name" value="SLR0060 PROTEIN"/>
    <property type="match status" value="1"/>
</dbReference>
<dbReference type="GO" id="GO:0016042">
    <property type="term" value="P:lipid catabolic process"/>
    <property type="evidence" value="ECO:0007669"/>
    <property type="project" value="UniProtKB-KW"/>
</dbReference>
<organism evidence="6 7">
    <name type="scientific">Bacillus wiedmannii</name>
    <dbReference type="NCBI Taxonomy" id="1890302"/>
    <lineage>
        <taxon>Bacteria</taxon>
        <taxon>Bacillati</taxon>
        <taxon>Bacillota</taxon>
        <taxon>Bacilli</taxon>
        <taxon>Bacillales</taxon>
        <taxon>Bacillaceae</taxon>
        <taxon>Bacillus</taxon>
        <taxon>Bacillus cereus group</taxon>
    </lineage>
</organism>
<evidence type="ECO:0000259" key="5">
    <source>
        <dbReference type="PROSITE" id="PS51635"/>
    </source>
</evidence>
<dbReference type="InterPro" id="IPR002641">
    <property type="entry name" value="PNPLA_dom"/>
</dbReference>
<accession>A0A4U3AYH7</accession>
<feature type="short sequence motif" description="GXSXG" evidence="4">
    <location>
        <begin position="36"/>
        <end position="40"/>
    </location>
</feature>
<protein>
    <submittedName>
        <fullName evidence="6">Phospholipase</fullName>
    </submittedName>
</protein>
<dbReference type="PANTHER" id="PTHR14226">
    <property type="entry name" value="NEUROPATHY TARGET ESTERASE/SWISS CHEESE D.MELANOGASTER"/>
    <property type="match status" value="1"/>
</dbReference>